<sequence>MNLLPWPIFFRAGPCKFSQVAAHMHPPGQPWKQMVAITDLSLSARPITILSQQV</sequence>
<gene>
    <name evidence="1" type="ORF">B0H17DRAFT_1096717</name>
</gene>
<keyword evidence="2" id="KW-1185">Reference proteome</keyword>
<reference evidence="1" key="1">
    <citation type="submission" date="2023-03" db="EMBL/GenBank/DDBJ databases">
        <title>Massive genome expansion in bonnet fungi (Mycena s.s.) driven by repeated elements and novel gene families across ecological guilds.</title>
        <authorList>
            <consortium name="Lawrence Berkeley National Laboratory"/>
            <person name="Harder C.B."/>
            <person name="Miyauchi S."/>
            <person name="Viragh M."/>
            <person name="Kuo A."/>
            <person name="Thoen E."/>
            <person name="Andreopoulos B."/>
            <person name="Lu D."/>
            <person name="Skrede I."/>
            <person name="Drula E."/>
            <person name="Henrissat B."/>
            <person name="Morin E."/>
            <person name="Kohler A."/>
            <person name="Barry K."/>
            <person name="LaButti K."/>
            <person name="Morin E."/>
            <person name="Salamov A."/>
            <person name="Lipzen A."/>
            <person name="Mereny Z."/>
            <person name="Hegedus B."/>
            <person name="Baldrian P."/>
            <person name="Stursova M."/>
            <person name="Weitz H."/>
            <person name="Taylor A."/>
            <person name="Grigoriev I.V."/>
            <person name="Nagy L.G."/>
            <person name="Martin F."/>
            <person name="Kauserud H."/>
        </authorList>
    </citation>
    <scope>NUCLEOTIDE SEQUENCE</scope>
    <source>
        <strain evidence="1">CBHHK067</strain>
    </source>
</reference>
<proteinExistence type="predicted"/>
<dbReference type="EMBL" id="JARKIE010000277">
    <property type="protein sequence ID" value="KAJ7658585.1"/>
    <property type="molecule type" value="Genomic_DNA"/>
</dbReference>
<protein>
    <submittedName>
        <fullName evidence="1">Uncharacterized protein</fullName>
    </submittedName>
</protein>
<organism evidence="1 2">
    <name type="scientific">Mycena rosella</name>
    <name type="common">Pink bonnet</name>
    <name type="synonym">Agaricus rosellus</name>
    <dbReference type="NCBI Taxonomy" id="1033263"/>
    <lineage>
        <taxon>Eukaryota</taxon>
        <taxon>Fungi</taxon>
        <taxon>Dikarya</taxon>
        <taxon>Basidiomycota</taxon>
        <taxon>Agaricomycotina</taxon>
        <taxon>Agaricomycetes</taxon>
        <taxon>Agaricomycetidae</taxon>
        <taxon>Agaricales</taxon>
        <taxon>Marasmiineae</taxon>
        <taxon>Mycenaceae</taxon>
        <taxon>Mycena</taxon>
    </lineage>
</organism>
<evidence type="ECO:0000313" key="2">
    <source>
        <dbReference type="Proteomes" id="UP001221757"/>
    </source>
</evidence>
<dbReference type="AlphaFoldDB" id="A0AAD7CQW3"/>
<dbReference type="Proteomes" id="UP001221757">
    <property type="component" value="Unassembled WGS sequence"/>
</dbReference>
<name>A0AAD7CQW3_MYCRO</name>
<evidence type="ECO:0000313" key="1">
    <source>
        <dbReference type="EMBL" id="KAJ7658585.1"/>
    </source>
</evidence>
<comment type="caution">
    <text evidence="1">The sequence shown here is derived from an EMBL/GenBank/DDBJ whole genome shotgun (WGS) entry which is preliminary data.</text>
</comment>
<accession>A0AAD7CQW3</accession>